<dbReference type="InterPro" id="IPR036895">
    <property type="entry name" value="Uracil-DNA_glycosylase-like_sf"/>
</dbReference>
<evidence type="ECO:0000259" key="4">
    <source>
        <dbReference type="Pfam" id="PF01472"/>
    </source>
</evidence>
<dbReference type="RefSeq" id="WP_011177525.1">
    <property type="nucleotide sequence ID" value="NC_005877.1"/>
</dbReference>
<dbReference type="SUPFAM" id="SSF88697">
    <property type="entry name" value="PUA domain-like"/>
    <property type="match status" value="1"/>
</dbReference>
<dbReference type="OrthoDB" id="115061at2157"/>
<reference evidence="6 7" key="1">
    <citation type="journal article" date="2004" name="Proc. Natl. Acad. Sci. U.S.A.">
        <title>Genome sequence of Picrophilus torridus and its implications for life around pH 0.</title>
        <authorList>
            <person name="Futterer O."/>
            <person name="Angelov A."/>
            <person name="Liesegang H."/>
            <person name="Gottschalk G."/>
            <person name="Schleper C."/>
            <person name="Schepers B."/>
            <person name="Dock C."/>
            <person name="Antranikian G."/>
            <person name="Liebl W."/>
        </authorList>
    </citation>
    <scope>NUCLEOTIDE SEQUENCE [LARGE SCALE GENOMIC DNA]</scope>
    <source>
        <strain evidence="7">ATCC 700027 / DSM 9790 / JCM 10055 / NBRC 100828</strain>
    </source>
</reference>
<dbReference type="Gene3D" id="2.30.130.10">
    <property type="entry name" value="PUA domain"/>
    <property type="match status" value="1"/>
</dbReference>
<dbReference type="GeneID" id="2845206"/>
<gene>
    <name evidence="6" type="ordered locus">PTO0724</name>
</gene>
<dbReference type="Gene3D" id="3.20.20.105">
    <property type="entry name" value="Queuine tRNA-ribosyltransferase-like"/>
    <property type="match status" value="1"/>
</dbReference>
<keyword evidence="6" id="KW-0808">Transferase</keyword>
<dbReference type="Pfam" id="PF01472">
    <property type="entry name" value="PUA"/>
    <property type="match status" value="1"/>
</dbReference>
<dbReference type="Proteomes" id="UP000000438">
    <property type="component" value="Chromosome"/>
</dbReference>
<dbReference type="Pfam" id="PF17884">
    <property type="entry name" value="DUF5591"/>
    <property type="match status" value="1"/>
</dbReference>
<dbReference type="AlphaFoldDB" id="Q6L143"/>
<evidence type="ECO:0000256" key="1">
    <source>
        <dbReference type="ARBA" id="ARBA00005030"/>
    </source>
</evidence>
<dbReference type="InterPro" id="IPR015947">
    <property type="entry name" value="PUA-like_sf"/>
</dbReference>
<keyword evidence="6" id="KW-0328">Glycosyltransferase</keyword>
<dbReference type="GO" id="GO:0016757">
    <property type="term" value="F:glycosyltransferase activity"/>
    <property type="evidence" value="ECO:0007669"/>
    <property type="project" value="UniProtKB-KW"/>
</dbReference>
<dbReference type="PANTHER" id="PTHR46499">
    <property type="entry name" value="QUEUINE TRNA-RIBOSYLTRANSFERASE"/>
    <property type="match status" value="1"/>
</dbReference>
<dbReference type="PROSITE" id="PS50890">
    <property type="entry name" value="PUA"/>
    <property type="match status" value="1"/>
</dbReference>
<dbReference type="InterPro" id="IPR050076">
    <property type="entry name" value="ArchSynthase1/Queuine_TRR"/>
</dbReference>
<dbReference type="GO" id="GO:0003723">
    <property type="term" value="F:RNA binding"/>
    <property type="evidence" value="ECO:0007669"/>
    <property type="project" value="InterPro"/>
</dbReference>
<evidence type="ECO:0000256" key="3">
    <source>
        <dbReference type="ARBA" id="ARBA00022694"/>
    </source>
</evidence>
<comment type="similarity">
    <text evidence="2">Belongs to the archaeosine synthase type 1 family.</text>
</comment>
<dbReference type="InterPro" id="IPR040777">
    <property type="entry name" value="DUF5591"/>
</dbReference>
<dbReference type="Gene3D" id="3.40.50.10630">
    <property type="entry name" value="Uracil-DNA glycosylase-like"/>
    <property type="match status" value="1"/>
</dbReference>
<dbReference type="SUPFAM" id="SSF51713">
    <property type="entry name" value="tRNA-guanine transglycosylase"/>
    <property type="match status" value="1"/>
</dbReference>
<dbReference type="InterPro" id="IPR036974">
    <property type="entry name" value="PUA_sf"/>
</dbReference>
<dbReference type="SUPFAM" id="SSF88802">
    <property type="entry name" value="Pre-PUA domain"/>
    <property type="match status" value="1"/>
</dbReference>
<keyword evidence="3" id="KW-0819">tRNA processing</keyword>
<dbReference type="eggNOG" id="arCOG00990">
    <property type="taxonomic scope" value="Archaea"/>
</dbReference>
<evidence type="ECO:0000259" key="5">
    <source>
        <dbReference type="Pfam" id="PF17884"/>
    </source>
</evidence>
<evidence type="ECO:0000313" key="7">
    <source>
        <dbReference type="Proteomes" id="UP000000438"/>
    </source>
</evidence>
<dbReference type="PATRIC" id="fig|263820.9.peg.759"/>
<evidence type="ECO:0000313" key="6">
    <source>
        <dbReference type="EMBL" id="AAT43309.1"/>
    </source>
</evidence>
<dbReference type="PANTHER" id="PTHR46499:SF1">
    <property type="entry name" value="QUEUINE TRNA-RIBOSYLTRANSFERASE"/>
    <property type="match status" value="1"/>
</dbReference>
<name>Q6L143_PICTO</name>
<dbReference type="InterPro" id="IPR002478">
    <property type="entry name" value="PUA"/>
</dbReference>
<dbReference type="EMBL" id="AE017261">
    <property type="protein sequence ID" value="AAT43309.1"/>
    <property type="molecule type" value="Genomic_DNA"/>
</dbReference>
<dbReference type="STRING" id="263820.PTO0724"/>
<feature type="domain" description="PUA" evidence="4">
    <location>
        <begin position="463"/>
        <end position="514"/>
    </location>
</feature>
<dbReference type="HOGENOM" id="CLU_029831_0_0_2"/>
<proteinExistence type="inferred from homology"/>
<feature type="domain" description="DUF5591" evidence="5">
    <location>
        <begin position="227"/>
        <end position="369"/>
    </location>
</feature>
<dbReference type="GO" id="GO:0005737">
    <property type="term" value="C:cytoplasm"/>
    <property type="evidence" value="ECO:0007669"/>
    <property type="project" value="TreeGrafter"/>
</dbReference>
<dbReference type="GO" id="GO:0002099">
    <property type="term" value="P:tRNA wobble guanine modification"/>
    <property type="evidence" value="ECO:0007669"/>
    <property type="project" value="TreeGrafter"/>
</dbReference>
<sequence length="514" mass="59420">MEKKDNVFTFGNALSLYYKDYETPLIINTDDINQFKRSDKFYVLGNEFNAEIKYPYFMSSLYCIESGDIVMVYNAVELIQRPRLIIKALMALRKKYGFSKLIYLPGIGDPYIIPVLVYAGADLFDDTYIKEESINNIKYTMMGKTKSSDNNINDNLKFANDIISLLRSSIKTGTLREFVEKFQYSSRAIEMLRIIDNDYFSDYSMVFPVYTPYIKANTIESLNRPDIVSYRNYIKNDYSKPDVENLLILPCSAKKPYSKSKSHKKILSRIEKYRKYIHELIVTSPVGLVPRELESMYPAAFYDIPVIGLWYEDEKKMINDLLKSYLSKNRYKNIIAYIDEDLNFIKSSGNIILIEGNILSEEKLSELESTLRDLTINSPKMDHLFNYKSMLSYQFGTWIKDYLDDIKISRSYNMDMVTRNGRALFVFNEKLGRFTINRNGAGIFLNAGKKIVYIDDFKPTSYVFNAGIKDATDDIKPGDEVIIVHNNEIRGVGTALISYRAMIDLDHGAGVKVR</sequence>
<dbReference type="SUPFAM" id="SSF52141">
    <property type="entry name" value="Uracil-DNA glycosylase-like"/>
    <property type="match status" value="1"/>
</dbReference>
<evidence type="ECO:0000256" key="2">
    <source>
        <dbReference type="ARBA" id="ARBA00008906"/>
    </source>
</evidence>
<dbReference type="KEGG" id="pto:PTO0724"/>
<accession>Q6L143</accession>
<protein>
    <submittedName>
        <fullName evidence="6">Archaeosine tRNA-ribosyltransferase</fullName>
        <ecNumber evidence="6">2.4.2.-</ecNumber>
    </submittedName>
</protein>
<dbReference type="InterPro" id="IPR036511">
    <property type="entry name" value="TGT-like_sf"/>
</dbReference>
<dbReference type="PaxDb" id="263820-PTO0724"/>
<dbReference type="EC" id="2.4.2.-" evidence="6"/>
<organism evidence="6 7">
    <name type="scientific">Picrophilus torridus (strain ATCC 700027 / DSM 9790 / JCM 10055 / NBRC 100828 / KAW 2/3)</name>
    <dbReference type="NCBI Taxonomy" id="1122961"/>
    <lineage>
        <taxon>Archaea</taxon>
        <taxon>Methanobacteriati</taxon>
        <taxon>Thermoplasmatota</taxon>
        <taxon>Thermoplasmata</taxon>
        <taxon>Thermoplasmatales</taxon>
        <taxon>Picrophilaceae</taxon>
        <taxon>Picrophilus</taxon>
    </lineage>
</organism>
<dbReference type="InParanoid" id="Q6L143"/>
<comment type="pathway">
    <text evidence="1">tRNA modification; archaeosine-tRNA biosynthesis.</text>
</comment>